<name>A0AAU9J5R5_9CILI</name>
<dbReference type="PROSITE" id="PS50404">
    <property type="entry name" value="GST_NTER"/>
    <property type="match status" value="1"/>
</dbReference>
<dbReference type="InterPro" id="IPR004045">
    <property type="entry name" value="Glutathione_S-Trfase_N"/>
</dbReference>
<dbReference type="EMBL" id="CAJZBQ010000034">
    <property type="protein sequence ID" value="CAG9323559.1"/>
    <property type="molecule type" value="Genomic_DNA"/>
</dbReference>
<gene>
    <name evidence="3" type="ORF">BSTOLATCC_MIC34208</name>
</gene>
<dbReference type="GO" id="GO:0004364">
    <property type="term" value="F:glutathione transferase activity"/>
    <property type="evidence" value="ECO:0007669"/>
    <property type="project" value="TreeGrafter"/>
</dbReference>
<dbReference type="Gene3D" id="1.20.1050.130">
    <property type="match status" value="1"/>
</dbReference>
<dbReference type="CDD" id="cd03039">
    <property type="entry name" value="GST_N_Sigma_like"/>
    <property type="match status" value="1"/>
</dbReference>
<dbReference type="SFLD" id="SFLDS00019">
    <property type="entry name" value="Glutathione_Transferase_(cytos"/>
    <property type="match status" value="1"/>
</dbReference>
<dbReference type="InterPro" id="IPR004046">
    <property type="entry name" value="GST_C"/>
</dbReference>
<dbReference type="SUPFAM" id="SSF47616">
    <property type="entry name" value="GST C-terminal domain-like"/>
    <property type="match status" value="1"/>
</dbReference>
<dbReference type="InterPro" id="IPR050213">
    <property type="entry name" value="GST_superfamily"/>
</dbReference>
<dbReference type="PROSITE" id="PS50405">
    <property type="entry name" value="GST_CTER"/>
    <property type="match status" value="1"/>
</dbReference>
<proteinExistence type="predicted"/>
<dbReference type="AlphaFoldDB" id="A0AAU9J5R5"/>
<reference evidence="3" key="1">
    <citation type="submission" date="2021-09" db="EMBL/GenBank/DDBJ databases">
        <authorList>
            <consortium name="AG Swart"/>
            <person name="Singh M."/>
            <person name="Singh A."/>
            <person name="Seah K."/>
            <person name="Emmerich C."/>
        </authorList>
    </citation>
    <scope>NUCLEOTIDE SEQUENCE</scope>
    <source>
        <strain evidence="3">ATCC30299</strain>
    </source>
</reference>
<accession>A0AAU9J5R5</accession>
<feature type="domain" description="GST N-terminal" evidence="1">
    <location>
        <begin position="2"/>
        <end position="81"/>
    </location>
</feature>
<dbReference type="InterPro" id="IPR036282">
    <property type="entry name" value="Glutathione-S-Trfase_C_sf"/>
</dbReference>
<dbReference type="InterPro" id="IPR040079">
    <property type="entry name" value="Glutathione_S-Trfase"/>
</dbReference>
<dbReference type="Proteomes" id="UP001162131">
    <property type="component" value="Unassembled WGS sequence"/>
</dbReference>
<evidence type="ECO:0000259" key="2">
    <source>
        <dbReference type="PROSITE" id="PS50405"/>
    </source>
</evidence>
<feature type="domain" description="GST C-terminal" evidence="2">
    <location>
        <begin position="83"/>
        <end position="208"/>
    </location>
</feature>
<dbReference type="InterPro" id="IPR010987">
    <property type="entry name" value="Glutathione-S-Trfase_C-like"/>
</dbReference>
<dbReference type="GO" id="GO:0006749">
    <property type="term" value="P:glutathione metabolic process"/>
    <property type="evidence" value="ECO:0007669"/>
    <property type="project" value="TreeGrafter"/>
</dbReference>
<evidence type="ECO:0008006" key="5">
    <source>
        <dbReference type="Google" id="ProtNLM"/>
    </source>
</evidence>
<dbReference type="Pfam" id="PF14497">
    <property type="entry name" value="GST_C_3"/>
    <property type="match status" value="1"/>
</dbReference>
<dbReference type="InterPro" id="IPR036249">
    <property type="entry name" value="Thioredoxin-like_sf"/>
</dbReference>
<comment type="caution">
    <text evidence="3">The sequence shown here is derived from an EMBL/GenBank/DDBJ whole genome shotgun (WGS) entry which is preliminary data.</text>
</comment>
<protein>
    <recommendedName>
        <fullName evidence="5">Glutathione S-transferase</fullName>
    </recommendedName>
</protein>
<evidence type="ECO:0000313" key="4">
    <source>
        <dbReference type="Proteomes" id="UP001162131"/>
    </source>
</evidence>
<keyword evidence="4" id="KW-1185">Reference proteome</keyword>
<organism evidence="3 4">
    <name type="scientific">Blepharisma stoltei</name>
    <dbReference type="NCBI Taxonomy" id="1481888"/>
    <lineage>
        <taxon>Eukaryota</taxon>
        <taxon>Sar</taxon>
        <taxon>Alveolata</taxon>
        <taxon>Ciliophora</taxon>
        <taxon>Postciliodesmatophora</taxon>
        <taxon>Heterotrichea</taxon>
        <taxon>Heterotrichida</taxon>
        <taxon>Blepharismidae</taxon>
        <taxon>Blepharisma</taxon>
    </lineage>
</organism>
<evidence type="ECO:0000313" key="3">
    <source>
        <dbReference type="EMBL" id="CAG9323559.1"/>
    </source>
</evidence>
<dbReference type="Pfam" id="PF02798">
    <property type="entry name" value="GST_N"/>
    <property type="match status" value="1"/>
</dbReference>
<dbReference type="SUPFAM" id="SSF52833">
    <property type="entry name" value="Thioredoxin-like"/>
    <property type="match status" value="1"/>
</dbReference>
<dbReference type="PANTHER" id="PTHR11571">
    <property type="entry name" value="GLUTATHIONE S-TRANSFERASE"/>
    <property type="match status" value="1"/>
</dbReference>
<evidence type="ECO:0000259" key="1">
    <source>
        <dbReference type="PROSITE" id="PS50404"/>
    </source>
</evidence>
<sequence length="208" mass="24169">MSQIRFHYLDLFGRGEVTRIILKYLGLEFEDIRYTREAWNETKTSGIAEFYQVPLLQIDGHNLVQSRAIEKYLLRRAGLISSDPFANYQSESLVGYIDDTIQIVVKFMWIDKDLEGLGKWIQEQLPERLKIIEKRLNESNTHLAGDSISHADFVVFEFLYDGFLRPQKAATARSILEANAPRLLQFAETFKSHPHLAAYLATREEREN</sequence>